<protein>
    <submittedName>
        <fullName evidence="1">Uncharacterized protein</fullName>
    </submittedName>
</protein>
<reference evidence="1" key="1">
    <citation type="submission" date="2023-08" db="EMBL/GenBank/DDBJ databases">
        <authorList>
            <person name="Audoor S."/>
            <person name="Bilcke G."/>
        </authorList>
    </citation>
    <scope>NUCLEOTIDE SEQUENCE</scope>
</reference>
<comment type="caution">
    <text evidence="1">The sequence shown here is derived from an EMBL/GenBank/DDBJ whole genome shotgun (WGS) entry which is preliminary data.</text>
</comment>
<dbReference type="EMBL" id="CAKOGP040000100">
    <property type="protein sequence ID" value="CAJ1929876.1"/>
    <property type="molecule type" value="Genomic_DNA"/>
</dbReference>
<dbReference type="Proteomes" id="UP001295423">
    <property type="component" value="Unassembled WGS sequence"/>
</dbReference>
<keyword evidence="2" id="KW-1185">Reference proteome</keyword>
<name>A0AAD2CDN9_9STRA</name>
<evidence type="ECO:0000313" key="1">
    <source>
        <dbReference type="EMBL" id="CAJ1929876.1"/>
    </source>
</evidence>
<sequence length="124" mass="14315">MASTHMLRQTIIVNEGDSPLAYKSKEITNPVMQYVSFINNNFERKRKVEVWNGASVKNVEPLLISIQSFRNLVGEWGINQGRQKKALFKQFLTAEPQMTYQRICDTHGNSVQDFENSVNEFICE</sequence>
<dbReference type="AlphaFoldDB" id="A0AAD2CDN9"/>
<accession>A0AAD2CDN9</accession>
<evidence type="ECO:0000313" key="2">
    <source>
        <dbReference type="Proteomes" id="UP001295423"/>
    </source>
</evidence>
<proteinExistence type="predicted"/>
<organism evidence="1 2">
    <name type="scientific">Cylindrotheca closterium</name>
    <dbReference type="NCBI Taxonomy" id="2856"/>
    <lineage>
        <taxon>Eukaryota</taxon>
        <taxon>Sar</taxon>
        <taxon>Stramenopiles</taxon>
        <taxon>Ochrophyta</taxon>
        <taxon>Bacillariophyta</taxon>
        <taxon>Bacillariophyceae</taxon>
        <taxon>Bacillariophycidae</taxon>
        <taxon>Bacillariales</taxon>
        <taxon>Bacillariaceae</taxon>
        <taxon>Cylindrotheca</taxon>
    </lineage>
</organism>
<gene>
    <name evidence="1" type="ORF">CYCCA115_LOCUS1785</name>
</gene>